<protein>
    <recommendedName>
        <fullName evidence="1">DUF4261 domain-containing protein</fullName>
    </recommendedName>
</protein>
<evidence type="ECO:0000313" key="3">
    <source>
        <dbReference type="Proteomes" id="UP000324974"/>
    </source>
</evidence>
<dbReference type="RefSeq" id="WP_149108743.1">
    <property type="nucleotide sequence ID" value="NZ_CP042425.1"/>
</dbReference>
<evidence type="ECO:0000259" key="1">
    <source>
        <dbReference type="Pfam" id="PF14080"/>
    </source>
</evidence>
<feature type="domain" description="DUF4261" evidence="1">
    <location>
        <begin position="238"/>
        <end position="306"/>
    </location>
</feature>
<dbReference type="InterPro" id="IPR025357">
    <property type="entry name" value="DUF4261"/>
</dbReference>
<accession>A0A5C1A9L0</accession>
<name>A0A5C1A9L0_9BACT</name>
<proteinExistence type="predicted"/>
<dbReference type="Pfam" id="PF14080">
    <property type="entry name" value="DUF4261"/>
    <property type="match status" value="1"/>
</dbReference>
<dbReference type="EMBL" id="CP042425">
    <property type="protein sequence ID" value="QEL13804.1"/>
    <property type="molecule type" value="Genomic_DNA"/>
</dbReference>
<evidence type="ECO:0000313" key="2">
    <source>
        <dbReference type="EMBL" id="QEL13804.1"/>
    </source>
</evidence>
<dbReference type="AlphaFoldDB" id="A0A5C1A9L0"/>
<dbReference type="Proteomes" id="UP000324974">
    <property type="component" value="Chromosome"/>
</dbReference>
<keyword evidence="3" id="KW-1185">Reference proteome</keyword>
<gene>
    <name evidence="2" type="ORF">PX52LOC_00662</name>
</gene>
<dbReference type="KEGG" id="lrs:PX52LOC_00662"/>
<dbReference type="OrthoDB" id="277550at2"/>
<sequence>MPTKGQITACACVLFERPVVFSQFERALSKDYEIVKSIEQPVTEWMFAGPTLIIPYRPDVGGYAIIDLVDQPWPDAMGDSVKDQMLFAAWGQAQFGPFTQADSLKRATEQAWAWEPGKAAIENHSSFARVRISYSLGGGGDGTPLMPTDYDPTAELQFVTQLAVKLMNLPQTFCYFNPNGEVLRGRAETKDAVKYAAEEELPPVELWANVRLFTLIEGWLMMDTAGHSQFNAPGRPDFPDFEAVFPKGSRDPHEVGEFFRNLSLYLLSNGPDTIKDGDTIDGPGGSWQVLARKGGLMMPPRPTLRMHPVGNEIPEPFGSMGVEV</sequence>
<organism evidence="2 3">
    <name type="scientific">Limnoglobus roseus</name>
    <dbReference type="NCBI Taxonomy" id="2598579"/>
    <lineage>
        <taxon>Bacteria</taxon>
        <taxon>Pseudomonadati</taxon>
        <taxon>Planctomycetota</taxon>
        <taxon>Planctomycetia</taxon>
        <taxon>Gemmatales</taxon>
        <taxon>Gemmataceae</taxon>
        <taxon>Limnoglobus</taxon>
    </lineage>
</organism>
<reference evidence="3" key="1">
    <citation type="submission" date="2019-08" db="EMBL/GenBank/DDBJ databases">
        <title>Limnoglobus roseus gen. nov., sp. nov., a novel freshwater planctomycete with a giant genome from the family Gemmataceae.</title>
        <authorList>
            <person name="Kulichevskaya I.S."/>
            <person name="Naumoff D.G."/>
            <person name="Miroshnikov K."/>
            <person name="Ivanova A."/>
            <person name="Philippov D.A."/>
            <person name="Hakobyan A."/>
            <person name="Rijpstra I.C."/>
            <person name="Sinninghe Damste J.S."/>
            <person name="Liesack W."/>
            <person name="Dedysh S.N."/>
        </authorList>
    </citation>
    <scope>NUCLEOTIDE SEQUENCE [LARGE SCALE GENOMIC DNA]</scope>
    <source>
        <strain evidence="3">PX52</strain>
    </source>
</reference>